<dbReference type="AlphaFoldDB" id="A0A9W3X4M5"/>
<keyword evidence="1" id="KW-0614">Plasmid</keyword>
<evidence type="ECO:0000313" key="1">
    <source>
        <dbReference type="EMBL" id="ANS52590.1"/>
    </source>
</evidence>
<geneLocation type="plasmid" evidence="1 2">
    <name>p6330</name>
</geneLocation>
<sequence length="112" mass="12791">MLKLFIDFHGKYKEQTGKYIVSEFPNNWNNIIELNQIVIKIMKTIKEDVLQAKKQGYMITIGLPDSVIGGCALLQGIKGLLGYTPYIVCPTSLGLEELDLEEIREESRRLLF</sequence>
<proteinExistence type="predicted"/>
<gene>
    <name evidence="1" type="ORF">BT246_73020</name>
</gene>
<organism evidence="1 2">
    <name type="scientific">Bacillus thuringiensis</name>
    <dbReference type="NCBI Taxonomy" id="1428"/>
    <lineage>
        <taxon>Bacteria</taxon>
        <taxon>Bacillati</taxon>
        <taxon>Bacillota</taxon>
        <taxon>Bacilli</taxon>
        <taxon>Bacillales</taxon>
        <taxon>Bacillaceae</taxon>
        <taxon>Bacillus</taxon>
        <taxon>Bacillus cereus group</taxon>
    </lineage>
</organism>
<dbReference type="Proteomes" id="UP000092743">
    <property type="component" value="Plasmid p6330"/>
</dbReference>
<accession>A0A9W3X4M5</accession>
<evidence type="ECO:0000313" key="2">
    <source>
        <dbReference type="Proteomes" id="UP000092743"/>
    </source>
</evidence>
<reference evidence="1 2" key="1">
    <citation type="submission" date="2016-04" db="EMBL/GenBank/DDBJ databases">
        <title>High quality genome of the nematocidal Bacillus thuringiensis MYBT18246.</title>
        <authorList>
            <person name="Hollensteiner J."/>
            <person name="Poehlein A."/>
            <person name="Sproeer C."/>
            <person name="Bunk B."/>
            <person name="Rosenstiel P."/>
            <person name="Schulenburg H."/>
            <person name="Liesegang H."/>
        </authorList>
    </citation>
    <scope>NUCLEOTIDE SEQUENCE [LARGE SCALE GENOMIC DNA]</scope>
    <source>
        <strain evidence="1 2">MYBT18246</strain>
        <plasmid evidence="1 2">p6330</plasmid>
    </source>
</reference>
<dbReference type="EMBL" id="CP015361">
    <property type="protein sequence ID" value="ANS52590.1"/>
    <property type="molecule type" value="Genomic_DNA"/>
</dbReference>
<name>A0A9W3X4M5_BACTU</name>
<protein>
    <submittedName>
        <fullName evidence="1">Uncharacterized protein</fullName>
    </submittedName>
</protein>